<comment type="caution">
    <text evidence="1">The sequence shown here is derived from an EMBL/GenBank/DDBJ whole genome shotgun (WGS) entry which is preliminary data.</text>
</comment>
<proteinExistence type="predicted"/>
<keyword evidence="2" id="KW-1185">Reference proteome</keyword>
<accession>A0AAD7DG36</accession>
<evidence type="ECO:0000313" key="1">
    <source>
        <dbReference type="EMBL" id="KAJ7689435.1"/>
    </source>
</evidence>
<evidence type="ECO:0000313" key="2">
    <source>
        <dbReference type="Proteomes" id="UP001221757"/>
    </source>
</evidence>
<dbReference type="Proteomes" id="UP001221757">
    <property type="component" value="Unassembled WGS sequence"/>
</dbReference>
<dbReference type="AlphaFoldDB" id="A0AAD7DG36"/>
<name>A0AAD7DG36_MYCRO</name>
<dbReference type="EMBL" id="JARKIE010000072">
    <property type="protein sequence ID" value="KAJ7689435.1"/>
    <property type="molecule type" value="Genomic_DNA"/>
</dbReference>
<gene>
    <name evidence="1" type="ORF">B0H17DRAFT_1135020</name>
</gene>
<reference evidence="1" key="1">
    <citation type="submission" date="2023-03" db="EMBL/GenBank/DDBJ databases">
        <title>Massive genome expansion in bonnet fungi (Mycena s.s.) driven by repeated elements and novel gene families across ecological guilds.</title>
        <authorList>
            <consortium name="Lawrence Berkeley National Laboratory"/>
            <person name="Harder C.B."/>
            <person name="Miyauchi S."/>
            <person name="Viragh M."/>
            <person name="Kuo A."/>
            <person name="Thoen E."/>
            <person name="Andreopoulos B."/>
            <person name="Lu D."/>
            <person name="Skrede I."/>
            <person name="Drula E."/>
            <person name="Henrissat B."/>
            <person name="Morin E."/>
            <person name="Kohler A."/>
            <person name="Barry K."/>
            <person name="LaButti K."/>
            <person name="Morin E."/>
            <person name="Salamov A."/>
            <person name="Lipzen A."/>
            <person name="Mereny Z."/>
            <person name="Hegedus B."/>
            <person name="Baldrian P."/>
            <person name="Stursova M."/>
            <person name="Weitz H."/>
            <person name="Taylor A."/>
            <person name="Grigoriev I.V."/>
            <person name="Nagy L.G."/>
            <person name="Martin F."/>
            <person name="Kauserud H."/>
        </authorList>
    </citation>
    <scope>NUCLEOTIDE SEQUENCE</scope>
    <source>
        <strain evidence="1">CBHHK067</strain>
    </source>
</reference>
<sequence length="188" mass="20492">MAYKYGAAQNESRDEGLPPRDSSVCYYFIPLAFFEGGNGFQAEIEKTGTRPPKPAVHCGREPGFDDITLAALNVTQKPKGHPSIAAAEGRVKKDNPSIRAWHGGRLRRLVAEMPLPCRRQLGRVLLTGSPELRANGRQPRDTVSNSRIAVRKFPRRARAPGPMGPTAGCRANMPGVGEVEKVYFVSAP</sequence>
<organism evidence="1 2">
    <name type="scientific">Mycena rosella</name>
    <name type="common">Pink bonnet</name>
    <name type="synonym">Agaricus rosellus</name>
    <dbReference type="NCBI Taxonomy" id="1033263"/>
    <lineage>
        <taxon>Eukaryota</taxon>
        <taxon>Fungi</taxon>
        <taxon>Dikarya</taxon>
        <taxon>Basidiomycota</taxon>
        <taxon>Agaricomycotina</taxon>
        <taxon>Agaricomycetes</taxon>
        <taxon>Agaricomycetidae</taxon>
        <taxon>Agaricales</taxon>
        <taxon>Marasmiineae</taxon>
        <taxon>Mycenaceae</taxon>
        <taxon>Mycena</taxon>
    </lineage>
</organism>
<protein>
    <submittedName>
        <fullName evidence="1">Uncharacterized protein</fullName>
    </submittedName>
</protein>